<accession>A0A4Y8L0P9</accession>
<reference evidence="1 2" key="1">
    <citation type="submission" date="2019-03" db="EMBL/GenBank/DDBJ databases">
        <title>San Antonio Military Medical Center submission to MRSN (WRAIR), pending publication.</title>
        <authorList>
            <person name="Blyth D.M."/>
            <person name="Mccarthy S.L."/>
            <person name="Schall S.E."/>
            <person name="Stam J.A."/>
            <person name="Ong A.C."/>
            <person name="Mcgann P.T."/>
        </authorList>
    </citation>
    <scope>NUCLEOTIDE SEQUENCE [LARGE SCALE GENOMIC DNA]</scope>
    <source>
        <strain evidence="1 2">MRSN571793</strain>
    </source>
</reference>
<dbReference type="RefSeq" id="WP_134436629.1">
    <property type="nucleotide sequence ID" value="NZ_SOML01000007.1"/>
</dbReference>
<dbReference type="EMBL" id="SOML01000007">
    <property type="protein sequence ID" value="TFD95598.1"/>
    <property type="molecule type" value="Genomic_DNA"/>
</dbReference>
<sequence length="253" mass="28954">MNLLQKKTLPVEEANGWYLMQTEKRYWDEDFLNEDTGNVSTVERYETLCGKGTQINDILKSLLIENDIKTVKVSNIPLLGQQEKNLNLWGTDVKILTGKGNKKSYIVTADSPAAAEVFISEYLEVNLEATFKLIKINEQDYQKVIKIYDSEKEQLKLNKKRICWYKAQIYSLFDDGEDEGEGSSAGSRNVLVQATSFDKAMAAIKAVMTQNEFDSIYNTFKKLEELSIVDVFMPDENLVYYSDEDLTKITVED</sequence>
<comment type="caution">
    <text evidence="1">The sequence shown here is derived from an EMBL/GenBank/DDBJ whole genome shotgun (WGS) entry which is preliminary data.</text>
</comment>
<evidence type="ECO:0000313" key="1">
    <source>
        <dbReference type="EMBL" id="TFD95598.1"/>
    </source>
</evidence>
<organism evidence="1 2">
    <name type="scientific">Dysgonomonas capnocytophagoides</name>
    <dbReference type="NCBI Taxonomy" id="45254"/>
    <lineage>
        <taxon>Bacteria</taxon>
        <taxon>Pseudomonadati</taxon>
        <taxon>Bacteroidota</taxon>
        <taxon>Bacteroidia</taxon>
        <taxon>Bacteroidales</taxon>
        <taxon>Dysgonomonadaceae</taxon>
        <taxon>Dysgonomonas</taxon>
    </lineage>
</organism>
<gene>
    <name evidence="1" type="ORF">E2605_12205</name>
</gene>
<protein>
    <submittedName>
        <fullName evidence="1">DUF4494 domain-containing protein</fullName>
    </submittedName>
</protein>
<dbReference type="InterPro" id="IPR027848">
    <property type="entry name" value="DUF4494"/>
</dbReference>
<dbReference type="Proteomes" id="UP000297861">
    <property type="component" value="Unassembled WGS sequence"/>
</dbReference>
<dbReference type="AlphaFoldDB" id="A0A4Y8L0P9"/>
<dbReference type="STRING" id="1121485.GCA_000426485_03295"/>
<name>A0A4Y8L0P9_9BACT</name>
<proteinExistence type="predicted"/>
<evidence type="ECO:0000313" key="2">
    <source>
        <dbReference type="Proteomes" id="UP000297861"/>
    </source>
</evidence>
<dbReference type="OrthoDB" id="1269053at2"/>
<keyword evidence="2" id="KW-1185">Reference proteome</keyword>
<dbReference type="Pfam" id="PF14902">
    <property type="entry name" value="DUF4494"/>
    <property type="match status" value="1"/>
</dbReference>